<organism evidence="3 4">
    <name type="scientific">Anoxynatronum sibiricum</name>
    <dbReference type="NCBI Taxonomy" id="210623"/>
    <lineage>
        <taxon>Bacteria</taxon>
        <taxon>Bacillati</taxon>
        <taxon>Bacillota</taxon>
        <taxon>Clostridia</taxon>
        <taxon>Eubacteriales</taxon>
        <taxon>Clostridiaceae</taxon>
        <taxon>Anoxynatronum</taxon>
    </lineage>
</organism>
<feature type="region of interest" description="Disordered" evidence="1">
    <location>
        <begin position="159"/>
        <end position="235"/>
    </location>
</feature>
<keyword evidence="4" id="KW-1185">Reference proteome</keyword>
<dbReference type="RefSeq" id="WP_343186779.1">
    <property type="nucleotide sequence ID" value="NZ_JBCITM010000016.1"/>
</dbReference>
<protein>
    <recommendedName>
        <fullName evidence="5">DUF4384 domain-containing protein</fullName>
    </recommendedName>
</protein>
<feature type="transmembrane region" description="Helical" evidence="2">
    <location>
        <begin position="79"/>
        <end position="99"/>
    </location>
</feature>
<dbReference type="EMBL" id="JBCITM010000016">
    <property type="protein sequence ID" value="MEN1761490.1"/>
    <property type="molecule type" value="Genomic_DNA"/>
</dbReference>
<proteinExistence type="predicted"/>
<dbReference type="Proteomes" id="UP001407405">
    <property type="component" value="Unassembled WGS sequence"/>
</dbReference>
<evidence type="ECO:0000313" key="3">
    <source>
        <dbReference type="EMBL" id="MEN1761490.1"/>
    </source>
</evidence>
<reference evidence="3 4" key="1">
    <citation type="submission" date="2024-04" db="EMBL/GenBank/DDBJ databases">
        <title>Genome sequencing and metabolic network reconstruction of aminoacids and betaine degradation by Anoxynatronum sibiricum.</title>
        <authorList>
            <person name="Detkova E.N."/>
            <person name="Boltjanskaja Y.V."/>
            <person name="Mardanov A.V."/>
            <person name="Kevbrin V."/>
        </authorList>
    </citation>
    <scope>NUCLEOTIDE SEQUENCE [LARGE SCALE GENOMIC DNA]</scope>
    <source>
        <strain evidence="3 4">Z-7981</strain>
    </source>
</reference>
<sequence>MVKAMNRQEQEEYVNDFIDSLIMECSPAAPSSMNQEMADLLETVRGVKRLRSEKELLDQMRATGDTSQHRRPAARLKPWMKWTSAAAALFLLVGVVSLIQRMPQLTQSPDSAPSMMRSAQPADAPEEPLSMAAAGVDEAEEDNAADGTEAMMGAAVAPEEFGQLEPESDSVRETDIEPEPGAMPESTTLQDEPAAIMESPVATGKEDTSEDNETSEASIRMMPPSGEEADPEEEQVTMFSLEAPLGQQATAVMVRQTDDLYVELRLLDLAVPHQEFRLSESVSQQFRDLKPEQGQLFLVIFEAGEGEMPLVTMLMPVDHAVLQARYLGRIDNRYAEFDINGRLIVMALSEEMQQVFGAWDESMDVKASEQQVQLVIEAVSDGAAGLVVGAEKIGE</sequence>
<accession>A0ABU9VWE1</accession>
<keyword evidence="2" id="KW-0812">Transmembrane</keyword>
<feature type="region of interest" description="Disordered" evidence="1">
    <location>
        <begin position="106"/>
        <end position="128"/>
    </location>
</feature>
<evidence type="ECO:0008006" key="5">
    <source>
        <dbReference type="Google" id="ProtNLM"/>
    </source>
</evidence>
<evidence type="ECO:0000256" key="1">
    <source>
        <dbReference type="SAM" id="MobiDB-lite"/>
    </source>
</evidence>
<keyword evidence="2" id="KW-1133">Transmembrane helix</keyword>
<evidence type="ECO:0000313" key="4">
    <source>
        <dbReference type="Proteomes" id="UP001407405"/>
    </source>
</evidence>
<gene>
    <name evidence="3" type="ORF">AAIG11_13460</name>
</gene>
<evidence type="ECO:0000256" key="2">
    <source>
        <dbReference type="SAM" id="Phobius"/>
    </source>
</evidence>
<name>A0ABU9VWE1_9CLOT</name>
<comment type="caution">
    <text evidence="3">The sequence shown here is derived from an EMBL/GenBank/DDBJ whole genome shotgun (WGS) entry which is preliminary data.</text>
</comment>
<keyword evidence="2" id="KW-0472">Membrane</keyword>